<dbReference type="GO" id="GO:0006508">
    <property type="term" value="P:proteolysis"/>
    <property type="evidence" value="ECO:0007669"/>
    <property type="project" value="UniProtKB-KW"/>
</dbReference>
<gene>
    <name evidence="2" type="ORF">GNP35_08930</name>
</gene>
<feature type="compositionally biased region" description="Basic and acidic residues" evidence="1">
    <location>
        <begin position="140"/>
        <end position="152"/>
    </location>
</feature>
<dbReference type="GO" id="GO:0005840">
    <property type="term" value="C:ribosome"/>
    <property type="evidence" value="ECO:0007669"/>
    <property type="project" value="TreeGrafter"/>
</dbReference>
<name>A0A6N8F8W0_9GAMM</name>
<keyword evidence="2" id="KW-0645">Protease</keyword>
<dbReference type="GO" id="GO:0005829">
    <property type="term" value="C:cytosol"/>
    <property type="evidence" value="ECO:0007669"/>
    <property type="project" value="TreeGrafter"/>
</dbReference>
<dbReference type="NCBIfam" id="NF008763">
    <property type="entry name" value="PRK11798.1-2"/>
    <property type="match status" value="1"/>
</dbReference>
<dbReference type="Pfam" id="PF04386">
    <property type="entry name" value="SspB"/>
    <property type="match status" value="1"/>
</dbReference>
<dbReference type="InterPro" id="IPR007481">
    <property type="entry name" value="SspB"/>
</dbReference>
<evidence type="ECO:0000313" key="3">
    <source>
        <dbReference type="Proteomes" id="UP000439994"/>
    </source>
</evidence>
<feature type="region of interest" description="Disordered" evidence="1">
    <location>
        <begin position="100"/>
        <end position="161"/>
    </location>
</feature>
<dbReference type="AlphaFoldDB" id="A0A6N8F8W0"/>
<sequence length="161" mass="18038">MTPNRPYLLRAFYDWILDNEHTPYLVVEADLPHVQVPPQSVKDGQVVLNISPSAVQSLLITNEQLTFSARFGGVPFEVYVPMYAVSAIYARENGAGTMFPPEDYDIEGFELSPLDEPESPEVEKLEEPKPQFTVLSSSDEDGKKPESTGNDKKRNHLSIVK</sequence>
<accession>A0A6N8F8W0</accession>
<reference evidence="2 3" key="1">
    <citation type="submission" date="2019-11" db="EMBL/GenBank/DDBJ databases">
        <title>P. haliotis isolates from Z. marina roots.</title>
        <authorList>
            <person name="Cohen M."/>
            <person name="Jospin G."/>
            <person name="Eisen J.A."/>
            <person name="Coil D.A."/>
        </authorList>
    </citation>
    <scope>NUCLEOTIDE SEQUENCE [LARGE SCALE GENOMIC DNA]</scope>
    <source>
        <strain evidence="2 3">UCD-MCMsp1aY</strain>
    </source>
</reference>
<dbReference type="SUPFAM" id="SSF101738">
    <property type="entry name" value="SspB-like"/>
    <property type="match status" value="1"/>
</dbReference>
<organism evidence="2 3">
    <name type="scientific">Psychrosphaera haliotis</name>
    <dbReference type="NCBI Taxonomy" id="555083"/>
    <lineage>
        <taxon>Bacteria</taxon>
        <taxon>Pseudomonadati</taxon>
        <taxon>Pseudomonadota</taxon>
        <taxon>Gammaproteobacteria</taxon>
        <taxon>Alteromonadales</taxon>
        <taxon>Pseudoalteromonadaceae</taxon>
        <taxon>Psychrosphaera</taxon>
    </lineage>
</organism>
<dbReference type="PANTHER" id="PTHR37486">
    <property type="entry name" value="STRINGENT STARVATION PROTEIN B"/>
    <property type="match status" value="1"/>
</dbReference>
<dbReference type="RefSeq" id="WP_155695769.1">
    <property type="nucleotide sequence ID" value="NZ_WOCD01000003.1"/>
</dbReference>
<dbReference type="GO" id="GO:0008233">
    <property type="term" value="F:peptidase activity"/>
    <property type="evidence" value="ECO:0007669"/>
    <property type="project" value="UniProtKB-KW"/>
</dbReference>
<dbReference type="NCBIfam" id="NF008769">
    <property type="entry name" value="PRK11798.2-5"/>
    <property type="match status" value="1"/>
</dbReference>
<dbReference type="InterPro" id="IPR036760">
    <property type="entry name" value="SspB-like_sf"/>
</dbReference>
<feature type="compositionally biased region" description="Acidic residues" evidence="1">
    <location>
        <begin position="102"/>
        <end position="120"/>
    </location>
</feature>
<dbReference type="GO" id="GO:0045732">
    <property type="term" value="P:positive regulation of protein catabolic process"/>
    <property type="evidence" value="ECO:0007669"/>
    <property type="project" value="TreeGrafter"/>
</dbReference>
<dbReference type="Proteomes" id="UP000439994">
    <property type="component" value="Unassembled WGS sequence"/>
</dbReference>
<dbReference type="EMBL" id="WOCD01000003">
    <property type="protein sequence ID" value="MUH72604.1"/>
    <property type="molecule type" value="Genomic_DNA"/>
</dbReference>
<evidence type="ECO:0000256" key="1">
    <source>
        <dbReference type="SAM" id="MobiDB-lite"/>
    </source>
</evidence>
<dbReference type="PANTHER" id="PTHR37486:SF1">
    <property type="entry name" value="STRINGENT STARVATION PROTEIN B"/>
    <property type="match status" value="1"/>
</dbReference>
<keyword evidence="2" id="KW-0378">Hydrolase</keyword>
<keyword evidence="3" id="KW-1185">Reference proteome</keyword>
<dbReference type="PIRSF" id="PIRSF005276">
    <property type="entry name" value="SspB"/>
    <property type="match status" value="1"/>
</dbReference>
<comment type="caution">
    <text evidence="2">The sequence shown here is derived from an EMBL/GenBank/DDBJ whole genome shotgun (WGS) entry which is preliminary data.</text>
</comment>
<protein>
    <submittedName>
        <fullName evidence="2">ClpXP protease specificity-enhancing factor</fullName>
    </submittedName>
</protein>
<dbReference type="OrthoDB" id="9797358at2"/>
<dbReference type="Gene3D" id="2.30.30.220">
    <property type="entry name" value="SspB-like"/>
    <property type="match status" value="1"/>
</dbReference>
<proteinExistence type="predicted"/>
<evidence type="ECO:0000313" key="2">
    <source>
        <dbReference type="EMBL" id="MUH72604.1"/>
    </source>
</evidence>